<accession>A0A7T8QVV5</accession>
<dbReference type="PANTHER" id="PTHR14087">
    <property type="entry name" value="THYMOCYTE NUCLEAR PROTEIN 1"/>
    <property type="match status" value="1"/>
</dbReference>
<dbReference type="GO" id="GO:0005634">
    <property type="term" value="C:nucleus"/>
    <property type="evidence" value="ECO:0007669"/>
    <property type="project" value="TreeGrafter"/>
</dbReference>
<sequence length="54" mass="6178">MKFSLDDLKSEPNGTACWDGVRNYSARNWMRAMKVGQRAFFYHSNIKVPGIIGL</sequence>
<evidence type="ECO:0000256" key="1">
    <source>
        <dbReference type="ARBA" id="ARBA00014654"/>
    </source>
</evidence>
<proteinExistence type="predicted"/>
<reference evidence="4" key="1">
    <citation type="submission" date="2021-01" db="EMBL/GenBank/DDBJ databases">
        <title>Caligus Genome Assembly.</title>
        <authorList>
            <person name="Gallardo-Escarate C."/>
        </authorList>
    </citation>
    <scope>NUCLEOTIDE SEQUENCE [LARGE SCALE GENOMIC DNA]</scope>
</reference>
<dbReference type="Proteomes" id="UP000595437">
    <property type="component" value="Chromosome 1"/>
</dbReference>
<feature type="domain" description="EVE" evidence="2">
    <location>
        <begin position="2"/>
        <end position="54"/>
    </location>
</feature>
<dbReference type="EMBL" id="CP045890">
    <property type="protein sequence ID" value="QQP56961.1"/>
    <property type="molecule type" value="Genomic_DNA"/>
</dbReference>
<dbReference type="SUPFAM" id="SSF88697">
    <property type="entry name" value="PUA domain-like"/>
    <property type="match status" value="1"/>
</dbReference>
<dbReference type="InterPro" id="IPR002740">
    <property type="entry name" value="EVE_domain"/>
</dbReference>
<evidence type="ECO:0000259" key="2">
    <source>
        <dbReference type="Pfam" id="PF01878"/>
    </source>
</evidence>
<evidence type="ECO:0000313" key="4">
    <source>
        <dbReference type="Proteomes" id="UP000595437"/>
    </source>
</evidence>
<dbReference type="Gene3D" id="3.10.590.10">
    <property type="entry name" value="ph1033 like domains"/>
    <property type="match status" value="1"/>
</dbReference>
<dbReference type="Pfam" id="PF01878">
    <property type="entry name" value="EVE"/>
    <property type="match status" value="1"/>
</dbReference>
<dbReference type="OrthoDB" id="41445at2759"/>
<dbReference type="InterPro" id="IPR052181">
    <property type="entry name" value="5hmC_binding"/>
</dbReference>
<protein>
    <recommendedName>
        <fullName evidence="1">Thymocyte nuclear protein 1</fullName>
    </recommendedName>
</protein>
<dbReference type="PANTHER" id="PTHR14087:SF7">
    <property type="entry name" value="THYMOCYTE NUCLEAR PROTEIN 1"/>
    <property type="match status" value="1"/>
</dbReference>
<evidence type="ECO:0000313" key="3">
    <source>
        <dbReference type="EMBL" id="QQP56961.1"/>
    </source>
</evidence>
<keyword evidence="4" id="KW-1185">Reference proteome</keyword>
<dbReference type="AlphaFoldDB" id="A0A7T8QVV5"/>
<organism evidence="3 4">
    <name type="scientific">Caligus rogercresseyi</name>
    <name type="common">Sea louse</name>
    <dbReference type="NCBI Taxonomy" id="217165"/>
    <lineage>
        <taxon>Eukaryota</taxon>
        <taxon>Metazoa</taxon>
        <taxon>Ecdysozoa</taxon>
        <taxon>Arthropoda</taxon>
        <taxon>Crustacea</taxon>
        <taxon>Multicrustacea</taxon>
        <taxon>Hexanauplia</taxon>
        <taxon>Copepoda</taxon>
        <taxon>Siphonostomatoida</taxon>
        <taxon>Caligidae</taxon>
        <taxon>Caligus</taxon>
    </lineage>
</organism>
<name>A0A7T8QVV5_CALRO</name>
<dbReference type="InterPro" id="IPR015947">
    <property type="entry name" value="PUA-like_sf"/>
</dbReference>
<gene>
    <name evidence="3" type="ORF">FKW44_001806</name>
</gene>